<feature type="signal peptide" evidence="1">
    <location>
        <begin position="1"/>
        <end position="29"/>
    </location>
</feature>
<evidence type="ECO:0000259" key="3">
    <source>
        <dbReference type="Pfam" id="PF19051"/>
    </source>
</evidence>
<evidence type="ECO:0000259" key="2">
    <source>
        <dbReference type="Pfam" id="PF01408"/>
    </source>
</evidence>
<feature type="domain" description="Gfo/Idh/MocA-like oxidoreductase N-terminal" evidence="2">
    <location>
        <begin position="53"/>
        <end position="172"/>
    </location>
</feature>
<dbReference type="Pfam" id="PF01408">
    <property type="entry name" value="GFO_IDH_MocA"/>
    <property type="match status" value="1"/>
</dbReference>
<keyword evidence="1" id="KW-0732">Signal</keyword>
<comment type="caution">
    <text evidence="4">The sequence shown here is derived from an EMBL/GenBank/DDBJ whole genome shotgun (WGS) entry which is preliminary data.</text>
</comment>
<dbReference type="InterPro" id="IPR043906">
    <property type="entry name" value="Gfo/Idh/MocA_OxRdtase_bact_C"/>
</dbReference>
<feature type="chain" id="PRO_5024328548" evidence="1">
    <location>
        <begin position="30"/>
        <end position="463"/>
    </location>
</feature>
<dbReference type="SUPFAM" id="SSF55347">
    <property type="entry name" value="Glyceraldehyde-3-phosphate dehydrogenase-like, C-terminal domain"/>
    <property type="match status" value="1"/>
</dbReference>
<dbReference type="AlphaFoldDB" id="A0A5S3PYK2"/>
<name>A0A5S3PYK2_9FLAO</name>
<dbReference type="InterPro" id="IPR019546">
    <property type="entry name" value="TAT_signal_bac_arc"/>
</dbReference>
<dbReference type="Pfam" id="PF19051">
    <property type="entry name" value="GFO_IDH_MocA_C2"/>
    <property type="match status" value="1"/>
</dbReference>
<gene>
    <name evidence="4" type="ORF">FEE95_02850</name>
</gene>
<accession>A0A5S3PYK2</accession>
<organism evidence="4 5">
    <name type="scientific">Maribacter algarum</name>
    <name type="common">ex Zhang et al. 2020</name>
    <dbReference type="NCBI Taxonomy" id="2578118"/>
    <lineage>
        <taxon>Bacteria</taxon>
        <taxon>Pseudomonadati</taxon>
        <taxon>Bacteroidota</taxon>
        <taxon>Flavobacteriia</taxon>
        <taxon>Flavobacteriales</taxon>
        <taxon>Flavobacteriaceae</taxon>
        <taxon>Maribacter</taxon>
    </lineage>
</organism>
<dbReference type="Gene3D" id="3.30.360.10">
    <property type="entry name" value="Dihydrodipicolinate Reductase, domain 2"/>
    <property type="match status" value="1"/>
</dbReference>
<proteinExistence type="predicted"/>
<dbReference type="Proteomes" id="UP000310314">
    <property type="component" value="Unassembled WGS sequence"/>
</dbReference>
<dbReference type="InterPro" id="IPR000683">
    <property type="entry name" value="Gfo/Idh/MocA-like_OxRdtase_N"/>
</dbReference>
<dbReference type="InterPro" id="IPR006311">
    <property type="entry name" value="TAT_signal"/>
</dbReference>
<protein>
    <submittedName>
        <fullName evidence="4">Gfo/Idh/MocA family oxidoreductase</fullName>
    </submittedName>
</protein>
<dbReference type="Gene3D" id="3.40.50.720">
    <property type="entry name" value="NAD(P)-binding Rossmann-like Domain"/>
    <property type="match status" value="1"/>
</dbReference>
<dbReference type="PANTHER" id="PTHR43818:SF5">
    <property type="entry name" value="OXIDOREDUCTASE FAMILY PROTEIN"/>
    <property type="match status" value="1"/>
</dbReference>
<dbReference type="PROSITE" id="PS51318">
    <property type="entry name" value="TAT"/>
    <property type="match status" value="1"/>
</dbReference>
<dbReference type="RefSeq" id="WP_138656320.1">
    <property type="nucleotide sequence ID" value="NZ_VATY01000001.1"/>
</dbReference>
<dbReference type="OrthoDB" id="726883at2"/>
<dbReference type="PANTHER" id="PTHR43818">
    <property type="entry name" value="BCDNA.GH03377"/>
    <property type="match status" value="1"/>
</dbReference>
<dbReference type="GO" id="GO:0000166">
    <property type="term" value="F:nucleotide binding"/>
    <property type="evidence" value="ECO:0007669"/>
    <property type="project" value="InterPro"/>
</dbReference>
<evidence type="ECO:0000256" key="1">
    <source>
        <dbReference type="SAM" id="SignalP"/>
    </source>
</evidence>
<dbReference type="InterPro" id="IPR036291">
    <property type="entry name" value="NAD(P)-bd_dom_sf"/>
</dbReference>
<dbReference type="NCBIfam" id="TIGR01409">
    <property type="entry name" value="TAT_signal_seq"/>
    <property type="match status" value="1"/>
</dbReference>
<reference evidence="4 5" key="1">
    <citation type="submission" date="2019-05" db="EMBL/GenBank/DDBJ databases">
        <authorList>
            <person name="Zhang J.-Y."/>
            <person name="Feg X."/>
            <person name="Du Z.-J."/>
        </authorList>
    </citation>
    <scope>NUCLEOTIDE SEQUENCE [LARGE SCALE GENOMIC DNA]</scope>
    <source>
        <strain evidence="4 5">RZ26</strain>
    </source>
</reference>
<dbReference type="SUPFAM" id="SSF51735">
    <property type="entry name" value="NAD(P)-binding Rossmann-fold domains"/>
    <property type="match status" value="1"/>
</dbReference>
<keyword evidence="5" id="KW-1185">Reference proteome</keyword>
<feature type="domain" description="Gfo/Idh/MocA-like oxidoreductase bacterial type C-terminal" evidence="3">
    <location>
        <begin position="216"/>
        <end position="273"/>
    </location>
</feature>
<evidence type="ECO:0000313" key="5">
    <source>
        <dbReference type="Proteomes" id="UP000310314"/>
    </source>
</evidence>
<sequence length="463" mass="51193">MKKNTSRRSFLKKAALGSAAMTSAPMVLAADYEQKVTLSKNYEFLNFSTNDQINLGLIGSGIQGIYDTTAALKVAGVKLVAVCDLYNGRLDRANELWGNDLFTTRDYRELLDRKDIDAVIVATPDHWHKKITVDALKAGKHVYCEKPMVQKWQEGQEIIKAQKSSGKLCQIGSQGMSSLGNEKAKQLYEDGAIGDLVMLDMYNDRYSAEGAWQYPIPPDASPDTIDFDTFLGSAPKTPYDLKRFFRWRNYKDYGTGVAGDLFVHAFSTLNHVISSNGPNRALATGGLRYWNDGRDVPDVSITLYDYPKTDTHAAFNAVFRINFIAGSGGGGGFKLIGTEGEMEVGQNSVRLTRSKLGMIPGGYSMIAYTEATQQKIKEGYAAQNLETRASSLNLGKTTWEAPNDYTGGHYDHFYNFFQAIRGKGNIVQDPTFGLRAAGAALLANESYYKKQPVNWDPIAMKLL</sequence>
<dbReference type="EMBL" id="VATY01000001">
    <property type="protein sequence ID" value="TMM58387.1"/>
    <property type="molecule type" value="Genomic_DNA"/>
</dbReference>
<evidence type="ECO:0000313" key="4">
    <source>
        <dbReference type="EMBL" id="TMM58387.1"/>
    </source>
</evidence>
<dbReference type="InterPro" id="IPR050463">
    <property type="entry name" value="Gfo/Idh/MocA_oxidrdct_glycsds"/>
</dbReference>